<comment type="subcellular location">
    <subcellularLocation>
        <location evidence="1">Membrane</location>
        <topology evidence="1">Multi-pass membrane protein</topology>
    </subcellularLocation>
</comment>
<keyword evidence="8" id="KW-1185">Reference proteome</keyword>
<feature type="transmembrane region" description="Helical" evidence="5">
    <location>
        <begin position="218"/>
        <end position="239"/>
    </location>
</feature>
<evidence type="ECO:0000313" key="8">
    <source>
        <dbReference type="Proteomes" id="UP001321473"/>
    </source>
</evidence>
<dbReference type="AlphaFoldDB" id="A0AAQ4EHJ5"/>
<accession>A0AAQ4EHJ5</accession>
<dbReference type="PROSITE" id="PS50261">
    <property type="entry name" value="G_PROTEIN_RECEP_F2_4"/>
    <property type="match status" value="1"/>
</dbReference>
<dbReference type="Pfam" id="PF00002">
    <property type="entry name" value="7tm_2"/>
    <property type="match status" value="1"/>
</dbReference>
<dbReference type="PANTHER" id="PTHR45902">
    <property type="entry name" value="LATROPHILIN RECEPTOR-LIKE PROTEIN A"/>
    <property type="match status" value="1"/>
</dbReference>
<dbReference type="GO" id="GO:0007166">
    <property type="term" value="P:cell surface receptor signaling pathway"/>
    <property type="evidence" value="ECO:0007669"/>
    <property type="project" value="InterPro"/>
</dbReference>
<dbReference type="GO" id="GO:0016020">
    <property type="term" value="C:membrane"/>
    <property type="evidence" value="ECO:0007669"/>
    <property type="project" value="UniProtKB-SubCell"/>
</dbReference>
<feature type="transmembrane region" description="Helical" evidence="5">
    <location>
        <begin position="362"/>
        <end position="388"/>
    </location>
</feature>
<gene>
    <name evidence="7" type="ORF">V5799_011357</name>
</gene>
<evidence type="ECO:0000313" key="7">
    <source>
        <dbReference type="EMBL" id="KAK8774111.1"/>
    </source>
</evidence>
<dbReference type="CDD" id="cd15039">
    <property type="entry name" value="7tmB3_Methuselah-like"/>
    <property type="match status" value="1"/>
</dbReference>
<dbReference type="InterPro" id="IPR022343">
    <property type="entry name" value="GCR1-cAMP_receptor"/>
</dbReference>
<name>A0AAQ4EHJ5_AMBAM</name>
<feature type="transmembrane region" description="Helical" evidence="5">
    <location>
        <begin position="321"/>
        <end position="342"/>
    </location>
</feature>
<evidence type="ECO:0000256" key="5">
    <source>
        <dbReference type="SAM" id="Phobius"/>
    </source>
</evidence>
<comment type="caution">
    <text evidence="7">The sequence shown here is derived from an EMBL/GenBank/DDBJ whole genome shotgun (WGS) entry which is preliminary data.</text>
</comment>
<dbReference type="SUPFAM" id="SSF81321">
    <property type="entry name" value="Family A G protein-coupled receptor-like"/>
    <property type="match status" value="1"/>
</dbReference>
<dbReference type="InterPro" id="IPR017981">
    <property type="entry name" value="GPCR_2-like_7TM"/>
</dbReference>
<dbReference type="InterPro" id="IPR053231">
    <property type="entry name" value="GPCR_LN-TM7"/>
</dbReference>
<evidence type="ECO:0000259" key="6">
    <source>
        <dbReference type="PROSITE" id="PS50261"/>
    </source>
</evidence>
<evidence type="ECO:0000256" key="4">
    <source>
        <dbReference type="ARBA" id="ARBA00023136"/>
    </source>
</evidence>
<dbReference type="EMBL" id="JARKHS020015793">
    <property type="protein sequence ID" value="KAK8774111.1"/>
    <property type="molecule type" value="Genomic_DNA"/>
</dbReference>
<dbReference type="Gene3D" id="1.20.1070.10">
    <property type="entry name" value="Rhodopsin 7-helix transmembrane proteins"/>
    <property type="match status" value="1"/>
</dbReference>
<evidence type="ECO:0000256" key="1">
    <source>
        <dbReference type="ARBA" id="ARBA00004141"/>
    </source>
</evidence>
<feature type="transmembrane region" description="Helical" evidence="5">
    <location>
        <begin position="274"/>
        <end position="300"/>
    </location>
</feature>
<reference evidence="7 8" key="1">
    <citation type="journal article" date="2023" name="Arcadia Sci">
        <title>De novo assembly of a long-read Amblyomma americanum tick genome.</title>
        <authorList>
            <person name="Chou S."/>
            <person name="Poskanzer K.E."/>
            <person name="Rollins M."/>
            <person name="Thuy-Boun P.S."/>
        </authorList>
    </citation>
    <scope>NUCLEOTIDE SEQUENCE [LARGE SCALE GENOMIC DNA]</scope>
    <source>
        <strain evidence="7">F_SG_1</strain>
        <tissue evidence="7">Salivary glands</tissue>
    </source>
</reference>
<keyword evidence="4 5" id="KW-0472">Membrane</keyword>
<feature type="transmembrane region" description="Helical" evidence="5">
    <location>
        <begin position="456"/>
        <end position="475"/>
    </location>
</feature>
<evidence type="ECO:0000256" key="2">
    <source>
        <dbReference type="ARBA" id="ARBA00022692"/>
    </source>
</evidence>
<proteinExistence type="predicted"/>
<dbReference type="GO" id="GO:0004930">
    <property type="term" value="F:G protein-coupled receptor activity"/>
    <property type="evidence" value="ECO:0007669"/>
    <property type="project" value="InterPro"/>
</dbReference>
<dbReference type="PANTHER" id="PTHR45902:SF1">
    <property type="entry name" value="LATROPHILIN RECEPTOR-LIKE PROTEIN A"/>
    <property type="match status" value="1"/>
</dbReference>
<dbReference type="Proteomes" id="UP001321473">
    <property type="component" value="Unassembled WGS sequence"/>
</dbReference>
<organism evidence="7 8">
    <name type="scientific">Amblyomma americanum</name>
    <name type="common">Lone star tick</name>
    <dbReference type="NCBI Taxonomy" id="6943"/>
    <lineage>
        <taxon>Eukaryota</taxon>
        <taxon>Metazoa</taxon>
        <taxon>Ecdysozoa</taxon>
        <taxon>Arthropoda</taxon>
        <taxon>Chelicerata</taxon>
        <taxon>Arachnida</taxon>
        <taxon>Acari</taxon>
        <taxon>Parasitiformes</taxon>
        <taxon>Ixodida</taxon>
        <taxon>Ixodoidea</taxon>
        <taxon>Ixodidae</taxon>
        <taxon>Amblyomminae</taxon>
        <taxon>Amblyomma</taxon>
    </lineage>
</organism>
<feature type="transmembrane region" description="Helical" evidence="5">
    <location>
        <begin position="427"/>
        <end position="450"/>
    </location>
</feature>
<dbReference type="InterPro" id="IPR000832">
    <property type="entry name" value="GPCR_2_secretin-like"/>
</dbReference>
<dbReference type="PRINTS" id="PR02001">
    <property type="entry name" value="GCR1CAMPR"/>
</dbReference>
<protein>
    <recommendedName>
        <fullName evidence="6">G-protein coupled receptors family 2 profile 2 domain-containing protein</fullName>
    </recommendedName>
</protein>
<evidence type="ECO:0000256" key="3">
    <source>
        <dbReference type="ARBA" id="ARBA00022989"/>
    </source>
</evidence>
<keyword evidence="3 5" id="KW-1133">Transmembrane helix</keyword>
<feature type="domain" description="G-protein coupled receptors family 2 profile 2" evidence="6">
    <location>
        <begin position="216"/>
        <end position="476"/>
    </location>
</feature>
<sequence length="507" mass="56841">MVTGCPRTWSDHDSRKRCEEQQHFRGVFYRIPVMSTDNVIYRNAFCALCNNDAINGTFWNSTQYEWGQDAMLNIPEEIFNRPAYYLRSCAEDTSIKKCPQHSPKDVSRKCNMYYAPVEDNSGLKFKNIYCAVCNGANLSSLTCSQARSEKPQLDIRSRDPNFAAIFKPVKRTATCLAEYDGRCYMKLEVDVKDPSSDTNVDNVLTSLPRSKRYDVEHYLTMICMSLSIACILLKILVFCSYKKSRSFSSKCTLCLAFTLLLTNIAYLVTNCVHLQAGGCVVGGVLVHYGFLSTFCWTCVLSYDICRSITAVKLSSTRDSKLAAYGLFAWGLPLVITAAAFTVDRTLPGTVLSPSYGSPICWIGTFWSLVLYFLVPVAVLLLVCLFFYFKSVAYIRQTSSAAGSAQGELPAKSVEEVRRSKQRNHAVLFVRLAMIMCSPWVFAFVGTFVTSQVVDCIVNVLVGLQGVYLFFAFKDYQYFLSSLQKRGISVNLTKSSGISQQRVSSKKT</sequence>
<feature type="transmembrane region" description="Helical" evidence="5">
    <location>
        <begin position="251"/>
        <end position="268"/>
    </location>
</feature>
<keyword evidence="2 5" id="KW-0812">Transmembrane</keyword>